<dbReference type="Proteomes" id="UP000077173">
    <property type="component" value="Unassembled WGS sequence"/>
</dbReference>
<dbReference type="SUPFAM" id="SSF53756">
    <property type="entry name" value="UDP-Glycosyltransferase/glycogen phosphorylase"/>
    <property type="match status" value="1"/>
</dbReference>
<proteinExistence type="predicted"/>
<comment type="caution">
    <text evidence="2">The sequence shown here is derived from an EMBL/GenBank/DDBJ whole genome shotgun (WGS) entry which is preliminary data.</text>
</comment>
<dbReference type="InterPro" id="IPR001296">
    <property type="entry name" value="Glyco_trans_1"/>
</dbReference>
<keyword evidence="3" id="KW-1185">Reference proteome</keyword>
<protein>
    <recommendedName>
        <fullName evidence="1">Glycosyl transferase family 1 domain-containing protein</fullName>
    </recommendedName>
</protein>
<dbReference type="AlphaFoldDB" id="A0A176ZF88"/>
<dbReference type="PANTHER" id="PTHR12526">
    <property type="entry name" value="GLYCOSYLTRANSFERASE"/>
    <property type="match status" value="1"/>
</dbReference>
<feature type="domain" description="Glycosyl transferase family 1" evidence="1">
    <location>
        <begin position="163"/>
        <end position="320"/>
    </location>
</feature>
<evidence type="ECO:0000313" key="3">
    <source>
        <dbReference type="Proteomes" id="UP000077173"/>
    </source>
</evidence>
<evidence type="ECO:0000313" key="2">
    <source>
        <dbReference type="EMBL" id="OAF19340.1"/>
    </source>
</evidence>
<dbReference type="RefSeq" id="WP_051311407.1">
    <property type="nucleotide sequence ID" value="NZ_LSEF01000025.1"/>
</dbReference>
<accession>A0A176ZF88</accession>
<name>A0A176ZF88_9BRAD</name>
<gene>
    <name evidence="2" type="ORF">AXW67_36765</name>
</gene>
<reference evidence="2 3" key="1">
    <citation type="submission" date="2016-02" db="EMBL/GenBank/DDBJ databases">
        <title>Draft genome sequence of the strain BR 10247T Bradyrhizobium neotropicale isolated from nodules of Centrolobium paraense.</title>
        <authorList>
            <person name="Simoes-Araujo J.L."/>
            <person name="Barauna A.C."/>
            <person name="Silva K."/>
            <person name="Zilli J.E."/>
        </authorList>
    </citation>
    <scope>NUCLEOTIDE SEQUENCE [LARGE SCALE GENOMIC DNA]</scope>
    <source>
        <strain evidence="2 3">BR 10247</strain>
    </source>
</reference>
<dbReference type="CDD" id="cd03801">
    <property type="entry name" value="GT4_PimA-like"/>
    <property type="match status" value="1"/>
</dbReference>
<dbReference type="EMBL" id="LSEF01000025">
    <property type="protein sequence ID" value="OAF19340.1"/>
    <property type="molecule type" value="Genomic_DNA"/>
</dbReference>
<evidence type="ECO:0000259" key="1">
    <source>
        <dbReference type="Pfam" id="PF00534"/>
    </source>
</evidence>
<dbReference type="PANTHER" id="PTHR12526:SF631">
    <property type="entry name" value="BLL6306 PROTEIN"/>
    <property type="match status" value="1"/>
</dbReference>
<dbReference type="Pfam" id="PF00534">
    <property type="entry name" value="Glycos_transf_1"/>
    <property type="match status" value="1"/>
</dbReference>
<organism evidence="2 3">
    <name type="scientific">Bradyrhizobium neotropicale</name>
    <dbReference type="NCBI Taxonomy" id="1497615"/>
    <lineage>
        <taxon>Bacteria</taxon>
        <taxon>Pseudomonadati</taxon>
        <taxon>Pseudomonadota</taxon>
        <taxon>Alphaproteobacteria</taxon>
        <taxon>Hyphomicrobiales</taxon>
        <taxon>Nitrobacteraceae</taxon>
        <taxon>Bradyrhizobium</taxon>
    </lineage>
</organism>
<dbReference type="Gene3D" id="3.40.50.2000">
    <property type="entry name" value="Glycogen Phosphorylase B"/>
    <property type="match status" value="2"/>
</dbReference>
<sequence length="359" mass="39610">MGYFLQAYQETEQRFRYQVVDSRGPWYLGSSPLHVVGSIAYLGRAILTLSRACLSSPCVAHVNITGRGSTIRKLILLTICRPLGLRYVLHLHDYDYAAYYRSRGTFVKKLIATMFRRAAAVIVLGRRDLEVISQLFQLRKDRMTVLPNAVPDPLPDLDGRPAPGQPCQLLFLGHLGSRKGVPDLLKALASPAVRHLRWRATLAGDGPIEEYRNLAKDLGILGSLSFPGWLDQRRTSELCANADVLVLPSYAEGLAMSVLEGLSHGLVVITTPVGAHSEVIKPEVSGILVPPGDIAALAETLVRVIEDESLRMRLASGARARFLEKFDVRHYAARLEQLHADLFGPPLDRPKPVEKGLIS</sequence>
<dbReference type="GO" id="GO:0016757">
    <property type="term" value="F:glycosyltransferase activity"/>
    <property type="evidence" value="ECO:0007669"/>
    <property type="project" value="InterPro"/>
</dbReference>